<evidence type="ECO:0000313" key="1">
    <source>
        <dbReference type="EMBL" id="GBN55779.1"/>
    </source>
</evidence>
<comment type="caution">
    <text evidence="1">The sequence shown here is derived from an EMBL/GenBank/DDBJ whole genome shotgun (WGS) entry which is preliminary data.</text>
</comment>
<name>A0A4Y2PX16_ARAVE</name>
<keyword evidence="2" id="KW-1185">Reference proteome</keyword>
<dbReference type="AlphaFoldDB" id="A0A4Y2PX16"/>
<sequence>GSFVSDLTDSNTDCLESQSQLNASSSEGQSFRFRPGFPCSIKCGKVSYLLSECSMLRYTDIFRPVTNTPGPWLMSSDYKTLIAFKSIQLSNPYLPRRTGG</sequence>
<proteinExistence type="predicted"/>
<reference evidence="1 2" key="1">
    <citation type="journal article" date="2019" name="Sci. Rep.">
        <title>Orb-weaving spider Araneus ventricosus genome elucidates the spidroin gene catalogue.</title>
        <authorList>
            <person name="Kono N."/>
            <person name="Nakamura H."/>
            <person name="Ohtoshi R."/>
            <person name="Moran D.A.P."/>
            <person name="Shinohara A."/>
            <person name="Yoshida Y."/>
            <person name="Fujiwara M."/>
            <person name="Mori M."/>
            <person name="Tomita M."/>
            <person name="Arakawa K."/>
        </authorList>
    </citation>
    <scope>NUCLEOTIDE SEQUENCE [LARGE SCALE GENOMIC DNA]</scope>
</reference>
<accession>A0A4Y2PX16</accession>
<dbReference type="EMBL" id="BGPR01135493">
    <property type="protein sequence ID" value="GBN55779.1"/>
    <property type="molecule type" value="Genomic_DNA"/>
</dbReference>
<feature type="non-terminal residue" evidence="1">
    <location>
        <position position="1"/>
    </location>
</feature>
<organism evidence="1 2">
    <name type="scientific">Araneus ventricosus</name>
    <name type="common">Orbweaver spider</name>
    <name type="synonym">Epeira ventricosa</name>
    <dbReference type="NCBI Taxonomy" id="182803"/>
    <lineage>
        <taxon>Eukaryota</taxon>
        <taxon>Metazoa</taxon>
        <taxon>Ecdysozoa</taxon>
        <taxon>Arthropoda</taxon>
        <taxon>Chelicerata</taxon>
        <taxon>Arachnida</taxon>
        <taxon>Araneae</taxon>
        <taxon>Araneomorphae</taxon>
        <taxon>Entelegynae</taxon>
        <taxon>Araneoidea</taxon>
        <taxon>Araneidae</taxon>
        <taxon>Araneus</taxon>
    </lineage>
</organism>
<evidence type="ECO:0000313" key="2">
    <source>
        <dbReference type="Proteomes" id="UP000499080"/>
    </source>
</evidence>
<protein>
    <submittedName>
        <fullName evidence="1">Uncharacterized protein</fullName>
    </submittedName>
</protein>
<dbReference type="Proteomes" id="UP000499080">
    <property type="component" value="Unassembled WGS sequence"/>
</dbReference>
<gene>
    <name evidence="1" type="ORF">AVEN_53621_1</name>
</gene>